<reference evidence="4" key="1">
    <citation type="journal article" date="2019" name="Int. J. Syst. Evol. Microbiol.">
        <title>The Global Catalogue of Microorganisms (GCM) 10K type strain sequencing project: providing services to taxonomists for standard genome sequencing and annotation.</title>
        <authorList>
            <consortium name="The Broad Institute Genomics Platform"/>
            <consortium name="The Broad Institute Genome Sequencing Center for Infectious Disease"/>
            <person name="Wu L."/>
            <person name="Ma J."/>
        </authorList>
    </citation>
    <scope>NUCLEOTIDE SEQUENCE [LARGE SCALE GENOMIC DNA]</scope>
    <source>
        <strain evidence="4">XZYJ18</strain>
    </source>
</reference>
<evidence type="ECO:0000313" key="3">
    <source>
        <dbReference type="EMBL" id="MFC4560516.1"/>
    </source>
</evidence>
<dbReference type="PANTHER" id="PTHR31189">
    <property type="entry name" value="OS03G0336100 PROTEIN-RELATED"/>
    <property type="match status" value="1"/>
</dbReference>
<feature type="region of interest" description="Disordered" evidence="1">
    <location>
        <begin position="1"/>
        <end position="53"/>
    </location>
</feature>
<dbReference type="CDD" id="cd20306">
    <property type="entry name" value="cupin_OxDC-like"/>
    <property type="match status" value="1"/>
</dbReference>
<proteinExistence type="predicted"/>
<dbReference type="Proteomes" id="UP001595923">
    <property type="component" value="Unassembled WGS sequence"/>
</dbReference>
<protein>
    <submittedName>
        <fullName evidence="3">Cupin domain-containing protein</fullName>
    </submittedName>
</protein>
<dbReference type="InterPro" id="IPR011051">
    <property type="entry name" value="RmlC_Cupin_sf"/>
</dbReference>
<organism evidence="3 4">
    <name type="scientific">Nocardiopsis mangrovi</name>
    <dbReference type="NCBI Taxonomy" id="1179818"/>
    <lineage>
        <taxon>Bacteria</taxon>
        <taxon>Bacillati</taxon>
        <taxon>Actinomycetota</taxon>
        <taxon>Actinomycetes</taxon>
        <taxon>Streptosporangiales</taxon>
        <taxon>Nocardiopsidaceae</taxon>
        <taxon>Nocardiopsis</taxon>
    </lineage>
</organism>
<dbReference type="Pfam" id="PF00190">
    <property type="entry name" value="Cupin_1"/>
    <property type="match status" value="1"/>
</dbReference>
<evidence type="ECO:0000256" key="1">
    <source>
        <dbReference type="SAM" id="MobiDB-lite"/>
    </source>
</evidence>
<dbReference type="SUPFAM" id="SSF51182">
    <property type="entry name" value="RmlC-like cupins"/>
    <property type="match status" value="1"/>
</dbReference>
<evidence type="ECO:0000313" key="4">
    <source>
        <dbReference type="Proteomes" id="UP001595923"/>
    </source>
</evidence>
<dbReference type="RefSeq" id="WP_378570702.1">
    <property type="nucleotide sequence ID" value="NZ_JBHSFQ010000001.1"/>
</dbReference>
<dbReference type="PROSITE" id="PS00725">
    <property type="entry name" value="GERMIN"/>
    <property type="match status" value="1"/>
</dbReference>
<dbReference type="PANTHER" id="PTHR31189:SF2">
    <property type="entry name" value="RMLC-LIKE CUPINS SUPERFAMILY PROTEIN"/>
    <property type="match status" value="1"/>
</dbReference>
<dbReference type="InterPro" id="IPR019780">
    <property type="entry name" value="Germin_Mn-BS"/>
</dbReference>
<sequence>MTEGSGPRGANEQPDTDSGFRHRPAAASGSVGTPPQPGRTVAGDGPDPVNPHAFHLSRSEASVFDGGQLQGGNGENWPILAGQQAAVYLVRLRPGGIREPHWHPSAWEVNYVISGTVRWVFVGPAGTQDAFEAGAGDVVFAPQGHFHYFENASATDDLDVLIVFNSSATEPDDDIGIVHALSAIPRDVLASVFGTAPDVFDAIPKTLRRVVISRRGIPAPREG</sequence>
<feature type="domain" description="Cupin type-1" evidence="2">
    <location>
        <begin position="54"/>
        <end position="201"/>
    </location>
</feature>
<accession>A0ABV9DP27</accession>
<keyword evidence="4" id="KW-1185">Reference proteome</keyword>
<dbReference type="Gene3D" id="2.60.120.10">
    <property type="entry name" value="Jelly Rolls"/>
    <property type="match status" value="1"/>
</dbReference>
<name>A0ABV9DP27_9ACTN</name>
<dbReference type="SMART" id="SM00835">
    <property type="entry name" value="Cupin_1"/>
    <property type="match status" value="1"/>
</dbReference>
<evidence type="ECO:0000259" key="2">
    <source>
        <dbReference type="SMART" id="SM00835"/>
    </source>
</evidence>
<dbReference type="InterPro" id="IPR014710">
    <property type="entry name" value="RmlC-like_jellyroll"/>
</dbReference>
<comment type="caution">
    <text evidence="3">The sequence shown here is derived from an EMBL/GenBank/DDBJ whole genome shotgun (WGS) entry which is preliminary data.</text>
</comment>
<gene>
    <name evidence="3" type="ORF">ACFO4E_01470</name>
</gene>
<dbReference type="InterPro" id="IPR050253">
    <property type="entry name" value="Seed_Storage-Functional"/>
</dbReference>
<dbReference type="EMBL" id="JBHSFQ010000001">
    <property type="protein sequence ID" value="MFC4560516.1"/>
    <property type="molecule type" value="Genomic_DNA"/>
</dbReference>
<dbReference type="InterPro" id="IPR006045">
    <property type="entry name" value="Cupin_1"/>
</dbReference>